<feature type="domain" description="Rubisco LSMT substrate-binding" evidence="5">
    <location>
        <begin position="368"/>
        <end position="505"/>
    </location>
</feature>
<evidence type="ECO:0000256" key="3">
    <source>
        <dbReference type="ARBA" id="ARBA00022691"/>
    </source>
</evidence>
<feature type="compositionally biased region" description="Low complexity" evidence="4">
    <location>
        <begin position="339"/>
        <end position="360"/>
    </location>
</feature>
<feature type="compositionally biased region" description="Basic and acidic residues" evidence="4">
    <location>
        <begin position="65"/>
        <end position="80"/>
    </location>
</feature>
<proteinExistence type="predicted"/>
<dbReference type="CDD" id="cd10527">
    <property type="entry name" value="SET_LSMT"/>
    <property type="match status" value="1"/>
</dbReference>
<organism evidence="6 7">
    <name type="scientific">Seminavis robusta</name>
    <dbReference type="NCBI Taxonomy" id="568900"/>
    <lineage>
        <taxon>Eukaryota</taxon>
        <taxon>Sar</taxon>
        <taxon>Stramenopiles</taxon>
        <taxon>Ochrophyta</taxon>
        <taxon>Bacillariophyta</taxon>
        <taxon>Bacillariophyceae</taxon>
        <taxon>Bacillariophycidae</taxon>
        <taxon>Naviculales</taxon>
        <taxon>Naviculaceae</taxon>
        <taxon>Seminavis</taxon>
    </lineage>
</organism>
<dbReference type="SUPFAM" id="SSF81822">
    <property type="entry name" value="RuBisCo LSMT C-terminal, substrate-binding domain"/>
    <property type="match status" value="1"/>
</dbReference>
<dbReference type="OrthoDB" id="341421at2759"/>
<dbReference type="Gene3D" id="3.90.1410.10">
    <property type="entry name" value="set domain protein methyltransferase, domain 1"/>
    <property type="match status" value="2"/>
</dbReference>
<evidence type="ECO:0000256" key="4">
    <source>
        <dbReference type="SAM" id="MobiDB-lite"/>
    </source>
</evidence>
<dbReference type="PANTHER" id="PTHR13271:SF137">
    <property type="entry name" value="SET DOMAIN-CONTAINING PROTEIN"/>
    <property type="match status" value="1"/>
</dbReference>
<dbReference type="EMBL" id="CAICTM010000062">
    <property type="protein sequence ID" value="CAB9499519.1"/>
    <property type="molecule type" value="Genomic_DNA"/>
</dbReference>
<evidence type="ECO:0000256" key="1">
    <source>
        <dbReference type="ARBA" id="ARBA00022603"/>
    </source>
</evidence>
<dbReference type="PANTHER" id="PTHR13271">
    <property type="entry name" value="UNCHARACTERIZED PUTATIVE METHYLTRANSFERASE"/>
    <property type="match status" value="1"/>
</dbReference>
<dbReference type="InterPro" id="IPR046341">
    <property type="entry name" value="SET_dom_sf"/>
</dbReference>
<accession>A0A9N8DH05</accession>
<sequence>MRMYSSSSRKQQQQPPQPASPPPPKDKYERFEQWLRDNGAKFELLELREYDAAKNAPREEEEVGEEKKEPTTTEESEMRGVHARTHIPPNTVCVTIPRRCLITVEMGQATPIGQAILDSDLDLDAPKHIFLMIYLLWDRKINGSSSFFHPYYEILPKTLRNMPIFWTPDELANLEGSYLLTQIADRNEAIAEDFHAICQIAPLAQICTLEEFKWARMETKWTFDEDRQAFTITTLQHIPGGAQVYDSYGQKCNHRFLLNYGFAVEDNREIDGFCPDEVPLELYVSPDDPLFPQKLDFWTRGEVGSSSSSTQHALHLPSPSSGGQPSSSIHSKNQQYHRSTSAPMSSSTTAPSNGSSAVAAANGSPVIKRIRICVSNNENTRLLFSLLRALVCNREELRAVTSPVSSDASVSRALFGITDPSRTVTASSGTTTTYYRTCRDIRHPINLRNERASMRLLLEVIGRQLSRYPTTLAQDVADLMDERALPRFSNKRHAKIQVRGEKEVLHHFARWARTSLDVLDVIEAELKEEAGVEVQMTSAGRTITEERPGFELVIRRMEEEDSGSLHHTILRYCADVLGSLRREEYKLRRRRVHSKPTFVSKSSGSSSGSFF</sequence>
<feature type="compositionally biased region" description="Low complexity" evidence="4">
    <location>
        <begin position="317"/>
        <end position="328"/>
    </location>
</feature>
<name>A0A9N8DH05_9STRA</name>
<protein>
    <submittedName>
        <fullName evidence="6">SET domain containing</fullName>
    </submittedName>
</protein>
<keyword evidence="2" id="KW-0808">Transferase</keyword>
<comment type="caution">
    <text evidence="6">The sequence shown here is derived from an EMBL/GenBank/DDBJ whole genome shotgun (WGS) entry which is preliminary data.</text>
</comment>
<dbReference type="GO" id="GO:0032259">
    <property type="term" value="P:methylation"/>
    <property type="evidence" value="ECO:0007669"/>
    <property type="project" value="UniProtKB-KW"/>
</dbReference>
<keyword evidence="3" id="KW-0949">S-adenosyl-L-methionine</keyword>
<dbReference type="GO" id="GO:0016279">
    <property type="term" value="F:protein-lysine N-methyltransferase activity"/>
    <property type="evidence" value="ECO:0007669"/>
    <property type="project" value="TreeGrafter"/>
</dbReference>
<dbReference type="Pfam" id="PF09273">
    <property type="entry name" value="Rubis-subs-bind"/>
    <property type="match status" value="1"/>
</dbReference>
<dbReference type="InterPro" id="IPR015353">
    <property type="entry name" value="Rubisco_LSMT_subst-bd"/>
</dbReference>
<reference evidence="6" key="1">
    <citation type="submission" date="2020-06" db="EMBL/GenBank/DDBJ databases">
        <authorList>
            <consortium name="Plant Systems Biology data submission"/>
        </authorList>
    </citation>
    <scope>NUCLEOTIDE SEQUENCE</scope>
    <source>
        <strain evidence="6">D6</strain>
    </source>
</reference>
<evidence type="ECO:0000259" key="5">
    <source>
        <dbReference type="Pfam" id="PF09273"/>
    </source>
</evidence>
<feature type="compositionally biased region" description="Low complexity" evidence="4">
    <location>
        <begin position="1"/>
        <end position="14"/>
    </location>
</feature>
<evidence type="ECO:0000313" key="7">
    <source>
        <dbReference type="Proteomes" id="UP001153069"/>
    </source>
</evidence>
<feature type="region of interest" description="Disordered" evidence="4">
    <location>
        <begin position="1"/>
        <end position="32"/>
    </location>
</feature>
<dbReference type="Proteomes" id="UP001153069">
    <property type="component" value="Unassembled WGS sequence"/>
</dbReference>
<evidence type="ECO:0000256" key="2">
    <source>
        <dbReference type="ARBA" id="ARBA00022679"/>
    </source>
</evidence>
<dbReference type="Gene3D" id="3.90.1420.10">
    <property type="entry name" value="Rubisco LSMT, substrate-binding domain"/>
    <property type="match status" value="1"/>
</dbReference>
<feature type="region of interest" description="Disordered" evidence="4">
    <location>
        <begin position="51"/>
        <end position="81"/>
    </location>
</feature>
<feature type="compositionally biased region" description="Polar residues" evidence="4">
    <location>
        <begin position="329"/>
        <end position="338"/>
    </location>
</feature>
<gene>
    <name evidence="6" type="ORF">SEMRO_63_G035710.1</name>
</gene>
<evidence type="ECO:0000313" key="6">
    <source>
        <dbReference type="EMBL" id="CAB9499519.1"/>
    </source>
</evidence>
<keyword evidence="7" id="KW-1185">Reference proteome</keyword>
<keyword evidence="1" id="KW-0489">Methyltransferase</keyword>
<dbReference type="AlphaFoldDB" id="A0A9N8DH05"/>
<dbReference type="InterPro" id="IPR036464">
    <property type="entry name" value="Rubisco_LSMT_subst-bd_sf"/>
</dbReference>
<dbReference type="SUPFAM" id="SSF82199">
    <property type="entry name" value="SET domain"/>
    <property type="match status" value="1"/>
</dbReference>
<dbReference type="InterPro" id="IPR050600">
    <property type="entry name" value="SETD3_SETD6_MTase"/>
</dbReference>
<feature type="region of interest" description="Disordered" evidence="4">
    <location>
        <begin position="302"/>
        <end position="360"/>
    </location>
</feature>